<comment type="subcellular location">
    <subcellularLocation>
        <location evidence="3">Cytoplasm</location>
        <location evidence="3">Cytoskeleton</location>
    </subcellularLocation>
</comment>
<protein>
    <recommendedName>
        <fullName evidence="3">Tubulin-specific chaperone A</fullName>
    </recommendedName>
</protein>
<name>A0A024FUQ3_9STRA</name>
<dbReference type="InterPro" id="IPR004226">
    <property type="entry name" value="TBCA"/>
</dbReference>
<gene>
    <name evidence="4" type="ORF">BN9_111390</name>
</gene>
<keyword evidence="3" id="KW-0493">Microtubule</keyword>
<keyword evidence="3" id="KW-0206">Cytoskeleton</keyword>
<comment type="caution">
    <text evidence="4">The sequence shown here is derived from an EMBL/GenBank/DDBJ whole genome shotgun (WGS) entry which is preliminary data.</text>
</comment>
<dbReference type="SUPFAM" id="SSF46988">
    <property type="entry name" value="Tubulin chaperone cofactor A"/>
    <property type="match status" value="1"/>
</dbReference>
<dbReference type="GO" id="GO:0005829">
    <property type="term" value="C:cytosol"/>
    <property type="evidence" value="ECO:0007669"/>
    <property type="project" value="TreeGrafter"/>
</dbReference>
<organism evidence="4 5">
    <name type="scientific">Albugo candida</name>
    <dbReference type="NCBI Taxonomy" id="65357"/>
    <lineage>
        <taxon>Eukaryota</taxon>
        <taxon>Sar</taxon>
        <taxon>Stramenopiles</taxon>
        <taxon>Oomycota</taxon>
        <taxon>Peronosporomycetes</taxon>
        <taxon>Albuginales</taxon>
        <taxon>Albuginaceae</taxon>
        <taxon>Albugo</taxon>
    </lineage>
</organism>
<dbReference type="STRING" id="65357.A0A024FUQ3"/>
<evidence type="ECO:0000256" key="1">
    <source>
        <dbReference type="ARBA" id="ARBA00006806"/>
    </source>
</evidence>
<accession>A0A024FUQ3</accession>
<dbReference type="PANTHER" id="PTHR21500:SF0">
    <property type="entry name" value="TUBULIN-SPECIFIC CHAPERONE A"/>
    <property type="match status" value="1"/>
</dbReference>
<proteinExistence type="inferred from homology"/>
<dbReference type="GO" id="GO:0048487">
    <property type="term" value="F:beta-tubulin binding"/>
    <property type="evidence" value="ECO:0007669"/>
    <property type="project" value="InterPro"/>
</dbReference>
<reference evidence="4 5" key="1">
    <citation type="submission" date="2012-05" db="EMBL/GenBank/DDBJ databases">
        <title>Recombination and specialization in a pathogen metapopulation.</title>
        <authorList>
            <person name="Gardiner A."/>
            <person name="Kemen E."/>
            <person name="Schultz-Larsen T."/>
            <person name="MacLean D."/>
            <person name="Van Oosterhout C."/>
            <person name="Jones J.D.G."/>
        </authorList>
    </citation>
    <scope>NUCLEOTIDE SEQUENCE [LARGE SCALE GENOMIC DNA]</scope>
    <source>
        <strain evidence="4 5">Ac Nc2</strain>
    </source>
</reference>
<dbReference type="PANTHER" id="PTHR21500">
    <property type="entry name" value="TUBULIN-SPECIFIC CHAPERONE A"/>
    <property type="match status" value="1"/>
</dbReference>
<dbReference type="EMBL" id="CAIX01000335">
    <property type="protein sequence ID" value="CCI10642.1"/>
    <property type="molecule type" value="Genomic_DNA"/>
</dbReference>
<dbReference type="Gene3D" id="1.20.58.90">
    <property type="match status" value="1"/>
</dbReference>
<dbReference type="GO" id="GO:0005874">
    <property type="term" value="C:microtubule"/>
    <property type="evidence" value="ECO:0007669"/>
    <property type="project" value="UniProtKB-KW"/>
</dbReference>
<comment type="similarity">
    <text evidence="1 3">Belongs to the TBCA family.</text>
</comment>
<evidence type="ECO:0000313" key="5">
    <source>
        <dbReference type="Proteomes" id="UP000053237"/>
    </source>
</evidence>
<evidence type="ECO:0000256" key="2">
    <source>
        <dbReference type="ARBA" id="ARBA00023186"/>
    </source>
</evidence>
<comment type="subunit">
    <text evidence="3">Supercomplex made of cofactors A to E. Cofactors A and D function by capturing and stabilizing tubulin in a quasi-native conformation. Cofactor E binds to the cofactor D-tubulin complex; interaction with cofactor C then causes the release of tubulin polypeptides that are committed to the native state.</text>
</comment>
<dbReference type="InParanoid" id="A0A024FUQ3"/>
<dbReference type="GO" id="GO:0007023">
    <property type="term" value="P:post-chaperonin tubulin folding pathway"/>
    <property type="evidence" value="ECO:0007669"/>
    <property type="project" value="UniProtKB-UniRule"/>
</dbReference>
<dbReference type="Pfam" id="PF02970">
    <property type="entry name" value="TBCA"/>
    <property type="match status" value="1"/>
</dbReference>
<evidence type="ECO:0000256" key="3">
    <source>
        <dbReference type="RuleBase" id="RU364030"/>
    </source>
</evidence>
<keyword evidence="5" id="KW-1185">Reference proteome</keyword>
<keyword evidence="3" id="KW-0963">Cytoplasm</keyword>
<dbReference type="InterPro" id="IPR036126">
    <property type="entry name" value="TBCA_sf"/>
</dbReference>
<dbReference type="AlphaFoldDB" id="A0A024FUQ3"/>
<sequence>MADKELKLKVNILRRIKKDLEYYAKEYDVQSSRISKMRAEQKDEADIRKQEEVLLETQTMLPDCQARLKEALAALQKVYQSCKSDADEDNESMREILQEATDLLEAASAC</sequence>
<dbReference type="OrthoDB" id="296187at2759"/>
<keyword evidence="2 3" id="KW-0143">Chaperone</keyword>
<evidence type="ECO:0000313" key="4">
    <source>
        <dbReference type="EMBL" id="CCI10642.1"/>
    </source>
</evidence>
<dbReference type="Proteomes" id="UP000053237">
    <property type="component" value="Unassembled WGS sequence"/>
</dbReference>
<dbReference type="GO" id="GO:0007021">
    <property type="term" value="P:tubulin complex assembly"/>
    <property type="evidence" value="ECO:0007669"/>
    <property type="project" value="UniProtKB-UniRule"/>
</dbReference>